<feature type="region of interest" description="Disordered" evidence="1">
    <location>
        <begin position="395"/>
        <end position="417"/>
    </location>
</feature>
<feature type="compositionally biased region" description="Polar residues" evidence="1">
    <location>
        <begin position="539"/>
        <end position="549"/>
    </location>
</feature>
<dbReference type="Proteomes" id="UP000567885">
    <property type="component" value="Unassembled WGS sequence"/>
</dbReference>
<dbReference type="InterPro" id="IPR036291">
    <property type="entry name" value="NAD(P)-bd_dom_sf"/>
</dbReference>
<dbReference type="PANTHER" id="PTHR32487:SF29">
    <property type="entry name" value="NAD-DEPENDENT EPIMERASE_DEHYDRATASE DOMAIN-CONTAINING PROTEIN"/>
    <property type="match status" value="1"/>
</dbReference>
<evidence type="ECO:0000256" key="1">
    <source>
        <dbReference type="SAM" id="MobiDB-lite"/>
    </source>
</evidence>
<evidence type="ECO:0000313" key="3">
    <source>
        <dbReference type="Proteomes" id="UP000567885"/>
    </source>
</evidence>
<dbReference type="EMBL" id="JAAGWQ010000023">
    <property type="protein sequence ID" value="KAF5677814.1"/>
    <property type="molecule type" value="Genomic_DNA"/>
</dbReference>
<feature type="region of interest" description="Disordered" evidence="1">
    <location>
        <begin position="435"/>
        <end position="463"/>
    </location>
</feature>
<proteinExistence type="predicted"/>
<dbReference type="PANTHER" id="PTHR32487">
    <property type="entry name" value="3-OXO-DELTA(4,5)-STEROID 5-BETA-REDUCTASE"/>
    <property type="match status" value="1"/>
</dbReference>
<gene>
    <name evidence="2" type="ORF">FHETE_1501</name>
</gene>
<name>A0A8H5TSY5_FUSHE</name>
<accession>A0A8H5TSY5</accession>
<feature type="region of interest" description="Disordered" evidence="1">
    <location>
        <begin position="535"/>
        <end position="583"/>
    </location>
</feature>
<keyword evidence="3" id="KW-1185">Reference proteome</keyword>
<dbReference type="AlphaFoldDB" id="A0A8H5TSY5"/>
<dbReference type="Gene3D" id="3.40.50.720">
    <property type="entry name" value="NAD(P)-binding Rossmann-like Domain"/>
    <property type="match status" value="2"/>
</dbReference>
<protein>
    <submittedName>
        <fullName evidence="2">NAD dependent epimerase dehydratase</fullName>
    </submittedName>
</protein>
<organism evidence="2 3">
    <name type="scientific">Fusarium heterosporum</name>
    <dbReference type="NCBI Taxonomy" id="42747"/>
    <lineage>
        <taxon>Eukaryota</taxon>
        <taxon>Fungi</taxon>
        <taxon>Dikarya</taxon>
        <taxon>Ascomycota</taxon>
        <taxon>Pezizomycotina</taxon>
        <taxon>Sordariomycetes</taxon>
        <taxon>Hypocreomycetidae</taxon>
        <taxon>Hypocreales</taxon>
        <taxon>Nectriaceae</taxon>
        <taxon>Fusarium</taxon>
        <taxon>Fusarium heterosporum species complex</taxon>
    </lineage>
</organism>
<evidence type="ECO:0000313" key="2">
    <source>
        <dbReference type="EMBL" id="KAF5677814.1"/>
    </source>
</evidence>
<feature type="compositionally biased region" description="Low complexity" evidence="1">
    <location>
        <begin position="395"/>
        <end position="409"/>
    </location>
</feature>
<reference evidence="2 3" key="1">
    <citation type="submission" date="2020-05" db="EMBL/GenBank/DDBJ databases">
        <title>Identification and distribution of gene clusters putatively required for synthesis of sphingolipid metabolism inhibitors in phylogenetically diverse species of the filamentous fungus Fusarium.</title>
        <authorList>
            <person name="Kim H.-S."/>
            <person name="Busman M."/>
            <person name="Brown D.W."/>
            <person name="Divon H."/>
            <person name="Uhlig S."/>
            <person name="Proctor R.H."/>
        </authorList>
    </citation>
    <scope>NUCLEOTIDE SEQUENCE [LARGE SCALE GENOMIC DNA]</scope>
    <source>
        <strain evidence="2 3">NRRL 20693</strain>
    </source>
</reference>
<dbReference type="OrthoDB" id="1731983at2759"/>
<sequence>MRSANQFPLQQKGIYRNLPTFDPSITGLTAIIAGATGISGFNTIRCLLESPHRWSKVYALSRSPPSDQLLGLLEPSQRESLHHVPVDLLSSAEEVANSLRSASVTGTHVFFYAYIQPKADGDKGIWENAEKLVECNSKILNNFLETKWNVIRPFGVLGTSDNAKMNTLYVLGAYAATQRQNQVPLSFPGGWELWEEPFPVSTARLTGYLTEWAVLEDACENQAFNSEDGNMLSWDRYFHELARWFGIDKGVAGPREDVDQLEKLEIKGGRGSALGYGPSTQVTQSFNFLTWAKDPSNARAWEEIMKQSQHKIKKNPFEQDTYDTFGLGKYLFVLTATVSMSKARRLGWTGQVDSLESSFEALSEMASLDRLKSKGEVDVKSPLLPFRPAPWGYTPVKTKASTTTTTTTPPSFPSAPPATTHELDGWFAFKTPSSKKSKLSRKDPLDSNDSTSPSPGSVLPSCEVDDDPALSFSAASGSVFIAAYASSAGLSSGASVYANLSIRSDRGGDETGPALTLARSQSPLRLSHLAIMHGDADLTQRSSSLTRRASSMDPENDADKNRDVDTAPSQSLLNHPPACCHEP</sequence>
<comment type="caution">
    <text evidence="2">The sequence shown here is derived from an EMBL/GenBank/DDBJ whole genome shotgun (WGS) entry which is preliminary data.</text>
</comment>
<dbReference type="SUPFAM" id="SSF51735">
    <property type="entry name" value="NAD(P)-binding Rossmann-fold domains"/>
    <property type="match status" value="1"/>
</dbReference>